<evidence type="ECO:0000313" key="3">
    <source>
        <dbReference type="Proteomes" id="UP000196573"/>
    </source>
</evidence>
<sequence length="155" mass="16655">MASRYVTTDGIGQRQNSVPNRRELSSLDGSSDVGICNGRTVTRQCQSMPVSVPGESGVMAHERRLMERFTVARNKVVALGLGPQDSCFAPLVSQVNFASDSDPEIPLYAIMIADGRIDKAALDKAVEVARRRGLSSTTRAHLQLAAEMQGGYTAS</sequence>
<name>A0A1X7AE03_9GAMM</name>
<gene>
    <name evidence="2" type="ORF">EHSB41UT_00233</name>
</gene>
<feature type="region of interest" description="Disordered" evidence="1">
    <location>
        <begin position="1"/>
        <end position="31"/>
    </location>
</feature>
<dbReference type="EMBL" id="FWPT01000001">
    <property type="protein sequence ID" value="SMA33159.1"/>
    <property type="molecule type" value="Genomic_DNA"/>
</dbReference>
<proteinExistence type="predicted"/>
<reference evidence="2 3" key="1">
    <citation type="submission" date="2017-03" db="EMBL/GenBank/DDBJ databases">
        <authorList>
            <person name="Afonso C.L."/>
            <person name="Miller P.J."/>
            <person name="Scott M.A."/>
            <person name="Spackman E."/>
            <person name="Goraichik I."/>
            <person name="Dimitrov K.M."/>
            <person name="Suarez D.L."/>
            <person name="Swayne D.E."/>
        </authorList>
    </citation>
    <scope>NUCLEOTIDE SEQUENCE [LARGE SCALE GENOMIC DNA]</scope>
    <source>
        <strain evidence="2">SB41UT1</strain>
    </source>
</reference>
<organism evidence="2 3">
    <name type="scientific">Parendozoicomonas haliclonae</name>
    <dbReference type="NCBI Taxonomy" id="1960125"/>
    <lineage>
        <taxon>Bacteria</taxon>
        <taxon>Pseudomonadati</taxon>
        <taxon>Pseudomonadota</taxon>
        <taxon>Gammaproteobacteria</taxon>
        <taxon>Oceanospirillales</taxon>
        <taxon>Endozoicomonadaceae</taxon>
        <taxon>Parendozoicomonas</taxon>
    </lineage>
</organism>
<keyword evidence="3" id="KW-1185">Reference proteome</keyword>
<protein>
    <submittedName>
        <fullName evidence="2">Uncharacterized protein</fullName>
    </submittedName>
</protein>
<dbReference type="Proteomes" id="UP000196573">
    <property type="component" value="Unassembled WGS sequence"/>
</dbReference>
<evidence type="ECO:0000256" key="1">
    <source>
        <dbReference type="SAM" id="MobiDB-lite"/>
    </source>
</evidence>
<dbReference type="RefSeq" id="WP_133060338.1">
    <property type="nucleotide sequence ID" value="NZ_CBCSCN010000019.1"/>
</dbReference>
<accession>A0A1X7AE03</accession>
<dbReference type="AlphaFoldDB" id="A0A1X7AE03"/>
<evidence type="ECO:0000313" key="2">
    <source>
        <dbReference type="EMBL" id="SMA33159.1"/>
    </source>
</evidence>